<accession>A0A975FLN7</accession>
<gene>
    <name evidence="1" type="ORF">G127AT_10440</name>
</gene>
<dbReference type="PANTHER" id="PTHR30595">
    <property type="entry name" value="GLPR-RELATED TRANSCRIPTIONAL REPRESSOR"/>
    <property type="match status" value="1"/>
</dbReference>
<protein>
    <recommendedName>
        <fullName evidence="3">Transcriptional regulator</fullName>
    </recommendedName>
</protein>
<proteinExistence type="predicted"/>
<dbReference type="EMBL" id="CP071696">
    <property type="protein sequence ID" value="QTX03748.1"/>
    <property type="molecule type" value="Genomic_DNA"/>
</dbReference>
<name>A0A975FLN7_9MICO</name>
<organism evidence="1 2">
    <name type="scientific">Agromyces archimandritae</name>
    <dbReference type="NCBI Taxonomy" id="2781962"/>
    <lineage>
        <taxon>Bacteria</taxon>
        <taxon>Bacillati</taxon>
        <taxon>Actinomycetota</taxon>
        <taxon>Actinomycetes</taxon>
        <taxon>Micrococcales</taxon>
        <taxon>Microbacteriaceae</taxon>
        <taxon>Agromyces</taxon>
    </lineage>
</organism>
<evidence type="ECO:0000313" key="2">
    <source>
        <dbReference type="Proteomes" id="UP000671914"/>
    </source>
</evidence>
<dbReference type="KEGG" id="aarc:G127AT_10440"/>
<dbReference type="Proteomes" id="UP000671914">
    <property type="component" value="Chromosome"/>
</dbReference>
<evidence type="ECO:0000313" key="1">
    <source>
        <dbReference type="EMBL" id="QTX03748.1"/>
    </source>
</evidence>
<reference evidence="1" key="1">
    <citation type="submission" date="2021-03" db="EMBL/GenBank/DDBJ databases">
        <title>Agromyces archimandritus sp. nov., isolated from the cockroach Archimandrita tessellata.</title>
        <authorList>
            <person name="Guzman J."/>
            <person name="Ortuzar M."/>
            <person name="Poehlein A."/>
            <person name="Daniel R."/>
            <person name="Trujillo M."/>
            <person name="Vilcinskas A."/>
        </authorList>
    </citation>
    <scope>NUCLEOTIDE SEQUENCE</scope>
    <source>
        <strain evidence="1">G127AT</strain>
    </source>
</reference>
<dbReference type="Gene3D" id="3.30.565.60">
    <property type="match status" value="1"/>
</dbReference>
<dbReference type="Pfam" id="PF13749">
    <property type="entry name" value="HATPase_c_4"/>
    <property type="match status" value="1"/>
</dbReference>
<dbReference type="AlphaFoldDB" id="A0A975FLN7"/>
<dbReference type="RefSeq" id="WP_210896649.1">
    <property type="nucleotide sequence ID" value="NZ_CP071696.1"/>
</dbReference>
<dbReference type="InterPro" id="IPR038475">
    <property type="entry name" value="RecG_C_sf"/>
</dbReference>
<evidence type="ECO:0008006" key="3">
    <source>
        <dbReference type="Google" id="ProtNLM"/>
    </source>
</evidence>
<dbReference type="PANTHER" id="PTHR30595:SF6">
    <property type="entry name" value="SCHLAFEN ALBA-2 DOMAIN-CONTAINING PROTEIN"/>
    <property type="match status" value="1"/>
</dbReference>
<sequence>MQHELVPSGADRRIVPDAEESDLDRQVLDELIARRSASKVLHGAVTRREQLARLNVVDKRGGVRLAGLLATGHYPQQFFPRLLVDVTTHPGREKSATGTALRFLDRAECVGMLADVVEDAVNAVVRNLRTYSTVDGATRHDVPEIPVAVIREAIANAVLHREYSPIFLGQPVSVDVFSDRVEVTNPGGLWGGKTTDNLDDGTSRCRNQVLLPLMQHVSPRGQSGFTVEGQGGGVRSMFTEMEAHALDRPLFTASADQVKVTLRRHGAEIPEHRAWLRALADRELSPTKTPHY</sequence>
<keyword evidence="2" id="KW-1185">Reference proteome</keyword>